<protein>
    <submittedName>
        <fullName evidence="1">Uncharacterized protein</fullName>
    </submittedName>
</protein>
<evidence type="ECO:0000313" key="3">
    <source>
        <dbReference type="EMBL" id="WFN24094.1"/>
    </source>
</evidence>
<dbReference type="EMBL" id="JAGEMX010000027">
    <property type="protein sequence ID" value="MBO1835257.1"/>
    <property type="molecule type" value="Genomic_DNA"/>
</dbReference>
<evidence type="ECO:0000313" key="6">
    <source>
        <dbReference type="Proteomes" id="UP001220209"/>
    </source>
</evidence>
<dbReference type="RefSeq" id="WP_039340495.1">
    <property type="nucleotide sequence ID" value="NZ_CABVQA010000092.1"/>
</dbReference>
<proteinExistence type="predicted"/>
<geneLocation type="plasmid" evidence="3 6">
    <name>unnamed4</name>
</geneLocation>
<dbReference type="EMBL" id="JAENIB010000066">
    <property type="protein sequence ID" value="MBK1936285.1"/>
    <property type="molecule type" value="Genomic_DNA"/>
</dbReference>
<name>A0A1E3FS29_9BURK</name>
<dbReference type="Proteomes" id="UP001220209">
    <property type="component" value="Plasmid unnamed4"/>
</dbReference>
<dbReference type="Proteomes" id="UP000664048">
    <property type="component" value="Unassembled WGS sequence"/>
</dbReference>
<gene>
    <name evidence="2" type="ORF">J4M89_38330</name>
    <name evidence="1" type="ORF">JIN94_41130</name>
    <name evidence="3" type="ORF">LXE91_43295</name>
</gene>
<evidence type="ECO:0000313" key="5">
    <source>
        <dbReference type="Proteomes" id="UP000664048"/>
    </source>
</evidence>
<reference evidence="1" key="1">
    <citation type="submission" date="2021-01" db="EMBL/GenBank/DDBJ databases">
        <title>Outbreak of Burkholderia contaminns endophthalmitis traced to a clinical ventilation system.</title>
        <authorList>
            <person name="Lipuma J."/>
            <person name="Spilker T."/>
            <person name="Kratholm J."/>
        </authorList>
    </citation>
    <scope>NUCLEOTIDE SEQUENCE</scope>
    <source>
        <strain evidence="1">HI4954</strain>
    </source>
</reference>
<evidence type="ECO:0000313" key="1">
    <source>
        <dbReference type="EMBL" id="MBK1936285.1"/>
    </source>
</evidence>
<evidence type="ECO:0000313" key="4">
    <source>
        <dbReference type="Proteomes" id="UP000611459"/>
    </source>
</evidence>
<sequence>MNAAKQAVIADAERAGYTIERHETCVDIVKRTKHAKPRVAVALRIYEDGTAFDATMDLSAAKAIRNAADMRAFLGI</sequence>
<reference evidence="2 5" key="2">
    <citation type="submission" date="2021-03" db="EMBL/GenBank/DDBJ databases">
        <title>Clinical course, treatment and visual outcome of an outbreak of Burkholderia contaminans endophthalmitis following cataract surgery.</title>
        <authorList>
            <person name="Lind C."/>
            <person name="Olsen K."/>
            <person name="Angelsen N.K."/>
            <person name="Krefting E.A."/>
            <person name="Fossen K."/>
            <person name="Gravningen K."/>
            <person name="Depoorter E."/>
            <person name="Vandamme P."/>
            <person name="Bertelsen G."/>
        </authorList>
    </citation>
    <scope>NUCLEOTIDE SEQUENCE [LARGE SCALE GENOMIC DNA]</scope>
    <source>
        <strain evidence="2 5">51242556</strain>
    </source>
</reference>
<reference evidence="3 6" key="3">
    <citation type="submission" date="2021-12" db="EMBL/GenBank/DDBJ databases">
        <title>Genomic and phenotypic characterization of three Burkholderia contaminans isolates recovered from different sources.</title>
        <authorList>
            <person name="Lopez De Volder A."/>
            <person name="Fan Y."/>
            <person name="Nunvar J."/>
            <person name="Herrera T."/>
            <person name="Timp W."/>
            <person name="Degrossi J."/>
        </authorList>
    </citation>
    <scope>NUCLEOTIDE SEQUENCE [LARGE SCALE GENOMIC DNA]</scope>
    <source>
        <strain evidence="3 6">LMG 23361</strain>
        <plasmid evidence="3 6">unnamed4</plasmid>
    </source>
</reference>
<evidence type="ECO:0000313" key="2">
    <source>
        <dbReference type="EMBL" id="MBO1835257.1"/>
    </source>
</evidence>
<keyword evidence="5" id="KW-1185">Reference proteome</keyword>
<keyword evidence="3" id="KW-0614">Plasmid</keyword>
<dbReference type="AlphaFoldDB" id="A0A1E3FS29"/>
<organism evidence="1 4">
    <name type="scientific">Burkholderia contaminans</name>
    <dbReference type="NCBI Taxonomy" id="488447"/>
    <lineage>
        <taxon>Bacteria</taxon>
        <taxon>Pseudomonadati</taxon>
        <taxon>Pseudomonadota</taxon>
        <taxon>Betaproteobacteria</taxon>
        <taxon>Burkholderiales</taxon>
        <taxon>Burkholderiaceae</taxon>
        <taxon>Burkholderia</taxon>
        <taxon>Burkholderia cepacia complex</taxon>
    </lineage>
</organism>
<dbReference type="EMBL" id="CP090646">
    <property type="protein sequence ID" value="WFN24094.1"/>
    <property type="molecule type" value="Genomic_DNA"/>
</dbReference>
<accession>A0A1E3FS29</accession>
<dbReference type="Proteomes" id="UP000611459">
    <property type="component" value="Unassembled WGS sequence"/>
</dbReference>